<dbReference type="SUPFAM" id="SSF53098">
    <property type="entry name" value="Ribonuclease H-like"/>
    <property type="match status" value="1"/>
</dbReference>
<dbReference type="InterPro" id="IPR012337">
    <property type="entry name" value="RNaseH-like_sf"/>
</dbReference>
<dbReference type="PANTHER" id="PTHR47331:SF1">
    <property type="entry name" value="GAG-LIKE PROTEIN"/>
    <property type="match status" value="1"/>
</dbReference>
<dbReference type="GO" id="GO:0015074">
    <property type="term" value="P:DNA integration"/>
    <property type="evidence" value="ECO:0007669"/>
    <property type="project" value="InterPro"/>
</dbReference>
<dbReference type="SUPFAM" id="SSF56672">
    <property type="entry name" value="DNA/RNA polymerases"/>
    <property type="match status" value="1"/>
</dbReference>
<dbReference type="InterPro" id="IPR000477">
    <property type="entry name" value="RT_dom"/>
</dbReference>
<dbReference type="InterPro" id="IPR043128">
    <property type="entry name" value="Rev_trsase/Diguanyl_cyclase"/>
</dbReference>
<proteinExistence type="evidence at transcript level"/>
<dbReference type="Pfam" id="PF03564">
    <property type="entry name" value="DUF1759"/>
    <property type="match status" value="1"/>
</dbReference>
<evidence type="ECO:0000259" key="1">
    <source>
        <dbReference type="PROSITE" id="PS50994"/>
    </source>
</evidence>
<dbReference type="EMBL" id="BK004068">
    <property type="protein sequence ID" value="DAA04498.1"/>
    <property type="molecule type" value="mRNA"/>
</dbReference>
<dbReference type="InterPro" id="IPR040676">
    <property type="entry name" value="DUF5641"/>
</dbReference>
<name>Q6IFU1_SCHMA</name>
<dbReference type="Pfam" id="PF00078">
    <property type="entry name" value="RVT_1"/>
    <property type="match status" value="1"/>
</dbReference>
<dbReference type="GO" id="GO:0003676">
    <property type="term" value="F:nucleic acid binding"/>
    <property type="evidence" value="ECO:0007669"/>
    <property type="project" value="InterPro"/>
</dbReference>
<organism evidence="2">
    <name type="scientific">Schistosoma mansoni</name>
    <name type="common">Blood fluke</name>
    <dbReference type="NCBI Taxonomy" id="6183"/>
    <lineage>
        <taxon>Eukaryota</taxon>
        <taxon>Metazoa</taxon>
        <taxon>Spiralia</taxon>
        <taxon>Lophotrochozoa</taxon>
        <taxon>Platyhelminthes</taxon>
        <taxon>Trematoda</taxon>
        <taxon>Digenea</taxon>
        <taxon>Strigeidida</taxon>
        <taxon>Schistosomatoidea</taxon>
        <taxon>Schistosomatidae</taxon>
        <taxon>Schistosoma</taxon>
    </lineage>
</organism>
<dbReference type="Pfam" id="PF18701">
    <property type="entry name" value="DUF5641"/>
    <property type="match status" value="1"/>
</dbReference>
<dbReference type="CDD" id="cd01644">
    <property type="entry name" value="RT_pepA17"/>
    <property type="match status" value="1"/>
</dbReference>
<dbReference type="PROSITE" id="PS50994">
    <property type="entry name" value="INTEGRASE"/>
    <property type="match status" value="1"/>
</dbReference>
<dbReference type="Gene3D" id="1.10.340.70">
    <property type="match status" value="1"/>
</dbReference>
<dbReference type="Pfam" id="PF17921">
    <property type="entry name" value="Integrase_H2C2"/>
    <property type="match status" value="1"/>
</dbReference>
<dbReference type="InterPro" id="IPR036397">
    <property type="entry name" value="RNaseH_sf"/>
</dbReference>
<dbReference type="InterPro" id="IPR001584">
    <property type="entry name" value="Integrase_cat-core"/>
</dbReference>
<dbReference type="Pfam" id="PF05380">
    <property type="entry name" value="Peptidase_A17"/>
    <property type="match status" value="1"/>
</dbReference>
<dbReference type="PANTHER" id="PTHR47331">
    <property type="entry name" value="PHD-TYPE DOMAIN-CONTAINING PROTEIN"/>
    <property type="match status" value="1"/>
</dbReference>
<feature type="domain" description="Integrase catalytic" evidence="1">
    <location>
        <begin position="1377"/>
        <end position="1567"/>
    </location>
</feature>
<accession>Q6IFU1</accession>
<reference evidence="2" key="1">
    <citation type="journal article" date="2004" name="J. Virol.">
        <title>Saci-1, -2, and -3 and Perere, four novel retrotransposons with high transcriptional activities from the human parasite Schistosoma mansoni.</title>
        <authorList>
            <person name="DeMarco R."/>
            <person name="Kowaltowski A.T."/>
            <person name="Machado A.A."/>
            <person name="Soares M.B."/>
            <person name="Gargioni C."/>
            <person name="Kawano T."/>
            <person name="Rodrigues V."/>
            <person name="Madeira A.M."/>
            <person name="Wilson R.A."/>
            <person name="Menck C.F."/>
            <person name="Setubal J.C."/>
            <person name="Dias-Neto E."/>
            <person name="Leite L.C."/>
            <person name="Verjovski-Almeida S."/>
        </authorList>
    </citation>
    <scope>NUCLEOTIDE SEQUENCE</scope>
</reference>
<dbReference type="Gene3D" id="3.30.420.10">
    <property type="entry name" value="Ribonuclease H-like superfamily/Ribonuclease H"/>
    <property type="match status" value="1"/>
</dbReference>
<dbReference type="Gene3D" id="3.30.70.270">
    <property type="match status" value="1"/>
</dbReference>
<dbReference type="InterPro" id="IPR043502">
    <property type="entry name" value="DNA/RNA_pol_sf"/>
</dbReference>
<dbReference type="Gene3D" id="3.10.10.10">
    <property type="entry name" value="HIV Type 1 Reverse Transcriptase, subunit A, domain 1"/>
    <property type="match status" value="1"/>
</dbReference>
<dbReference type="InterPro" id="IPR005312">
    <property type="entry name" value="DUF1759"/>
</dbReference>
<evidence type="ECO:0000313" key="2">
    <source>
        <dbReference type="EMBL" id="DAA04498.1"/>
    </source>
</evidence>
<dbReference type="InterPro" id="IPR008042">
    <property type="entry name" value="Retrotrans_Pao"/>
</dbReference>
<sequence>MPNNRAKKSIPKLIGEGEDKVNDKSLSTKQVFSDVFTPHGSNVFKESYSDSDSDVMLDKVADLSLDKGERLRHAVSGTTPKVPIVGLELPKVELCYFDGKPKGYWKFIKQYDTYVAARVSDDSQRLLYLLHYCKGKAKAAIEGCVMMEATSGYKRARDILKRLFGQAHVIARETLEDLFNDVRRGCHDAEQLSSLAIKMENCSMILEQMNYTADLNSLVTLERVVRFLPQPMQRQWAEVVDSLTEEDREPTFAELTQFVAAKARVAASRFGQLAERPRGGVTTKSCYHSVVRPKNTPIASAKCSMCSGDHAVYECSQFLALTTEERLSHVKGKSICFVCLKQGHKAIECKVTRRCAIDGCSGRHHSLLHKGSAKSKSEDRLATVNHCGHDRPVDGHVCLGMIPVRLRSGNAEVVGYALLDNGSDVTLIRSGCLKLLGLNEEQSSVVVQTVSGNKATRVIKTPFEVYSLDQTEHVKIQGALVVSQIPGHKPTKTIMSSLVKWPHLSDVPLEVIDSGEVVLLIGCDVPEAHWVLDQRLGGRKNPYAVKTLLGWTVFGPTSFSGLKKKVSNCMSKLQTLEDQFRKLYDVEFADVYSSDKSPSVEDRAAIEIVERGTFYDGGRFVVPIPWKMYPNKKTGNYEVAASRLLSLKRRLLKDSNLYTKYAKSIESNLAKGYAQRVPEIQLRSDYLPRWYLPHHAVINPKKPEKLRVVLDCAAKFAGVSLNDMIYQGPDTTAELVCILLRFRKEAIAICADVEEMFMQVKVPESDQGALRFLWWQETDMSKEPSEFQMTVHPFGATSSPFCANFALIKTAQTFSDGFDSYIVEAVKNNFYVDDCLVSFSTSNQAKNFVKQVSELLCKGGFALKKWITNSVEVRSVLHGVCKEGPVMEMSRDCDVIHRTLGVQWDCERDVFQFHFDAPERPLTRRGILSVASSLFDPLGLISPVCLTVKLLLQELCKSQIGWDQPINEPYTSIWLNWVNFMRQISHVKIPRGIKNKLDEPNARVELHLFSDASEIGYGAVAYARVSYLNEPPYCILLYSKSRVAPIKPVTVPRLEMAAAVLSVRLSEVLQRSLPNFFCEVNFHTDSMIVLYYIRNTGNRYSTYIANRLAILHQHTKVEQWTYVKSSENPADWTSRGIQKLADLESWIKCPTLQQAEFGKTITDCPQTIPDSIEFRKTAVVNLSKLNYDKFPIISYYSDWLRLVRAVAWLRRFIEYWMILHSSSLEGSVHLGCLKFEELESAKRKVLMIVQKEVYGRLLSEFKNNSNVNSQNDLKRLSPVMRDGLLCVGGRLNYSDYPDDFKYPVILPSRHLVTEMIVRHYHKEEGHSGTSQVLAAIRKYYWIVKGTSTVRRVIGKCVICRRYTTNSGQQLMAPLPACRVKPGWHSFSIVGVDYFGPILVKRGRSLEKRYGCIFTCLQTRAVHIELAYSLNTDSFVMALLRFIGRRGKPSEIYSDNGSNFVGAISELRKYVRQWDQQRISNELSAKQIQWHFNPPSSSHRGGVWERMIRSVRRLLLLITREQTLNDETLGTYLVEIERILNDRPLTPIVQDANDKLALTPNSLLLLRECDSIVDESSIRVNYDKRWKQVNYLANVFWKRWLREYIPSLQARQKWLVERRNFQPGDVVIVVSDIFTRGKWPLGVIESCETDKDGKVRTVSVRTNNGSIRRDIRKVCLLEGSN</sequence>
<protein>
    <submittedName>
        <fullName evidence="2">Pol polyprotein</fullName>
    </submittedName>
</protein>
<dbReference type="InterPro" id="IPR041588">
    <property type="entry name" value="Integrase_H2C2"/>
</dbReference>